<dbReference type="PANTHER" id="PTHR28366">
    <property type="entry name" value="CHROMOSOME 1 OPEN READING FRAME 131"/>
    <property type="match status" value="1"/>
</dbReference>
<dbReference type="EMBL" id="WNYA01000003">
    <property type="protein sequence ID" value="KAG8583417.1"/>
    <property type="molecule type" value="Genomic_DNA"/>
</dbReference>
<feature type="region of interest" description="Disordered" evidence="1">
    <location>
        <begin position="89"/>
        <end position="136"/>
    </location>
</feature>
<feature type="compositionally biased region" description="Basic and acidic residues" evidence="1">
    <location>
        <begin position="30"/>
        <end position="62"/>
    </location>
</feature>
<dbReference type="Proteomes" id="UP000824782">
    <property type="component" value="Unassembled WGS sequence"/>
</dbReference>
<feature type="compositionally biased region" description="Low complexity" evidence="1">
    <location>
        <begin position="94"/>
        <end position="105"/>
    </location>
</feature>
<feature type="compositionally biased region" description="Basic residues" evidence="1">
    <location>
        <begin position="171"/>
        <end position="186"/>
    </location>
</feature>
<organism evidence="2 3">
    <name type="scientific">Engystomops pustulosus</name>
    <name type="common">Tungara frog</name>
    <name type="synonym">Physalaemus pustulosus</name>
    <dbReference type="NCBI Taxonomy" id="76066"/>
    <lineage>
        <taxon>Eukaryota</taxon>
        <taxon>Metazoa</taxon>
        <taxon>Chordata</taxon>
        <taxon>Craniata</taxon>
        <taxon>Vertebrata</taxon>
        <taxon>Euteleostomi</taxon>
        <taxon>Amphibia</taxon>
        <taxon>Batrachia</taxon>
        <taxon>Anura</taxon>
        <taxon>Neobatrachia</taxon>
        <taxon>Hyloidea</taxon>
        <taxon>Leptodactylidae</taxon>
        <taxon>Leiuperinae</taxon>
        <taxon>Engystomops</taxon>
    </lineage>
</organism>
<evidence type="ECO:0000256" key="1">
    <source>
        <dbReference type="SAM" id="MobiDB-lite"/>
    </source>
</evidence>
<feature type="compositionally biased region" description="Basic and acidic residues" evidence="1">
    <location>
        <begin position="111"/>
        <end position="126"/>
    </location>
</feature>
<comment type="caution">
    <text evidence="2">The sequence shown here is derived from an EMBL/GenBank/DDBJ whole genome shotgun (WGS) entry which is preliminary data.</text>
</comment>
<accession>A0AAV7CG72</accession>
<evidence type="ECO:0000313" key="2">
    <source>
        <dbReference type="EMBL" id="KAG8583417.1"/>
    </source>
</evidence>
<evidence type="ECO:0000313" key="3">
    <source>
        <dbReference type="Proteomes" id="UP000824782"/>
    </source>
</evidence>
<protein>
    <submittedName>
        <fullName evidence="2">Uncharacterized protein</fullName>
    </submittedName>
</protein>
<dbReference type="PANTHER" id="PTHR28366:SF1">
    <property type="entry name" value="CHROMOSOME 1 OPEN READING FRAME 131"/>
    <property type="match status" value="1"/>
</dbReference>
<proteinExistence type="predicted"/>
<gene>
    <name evidence="2" type="ORF">GDO81_008398</name>
</gene>
<dbReference type="AlphaFoldDB" id="A0AAV7CG72"/>
<name>A0AAV7CG72_ENGPU</name>
<keyword evidence="3" id="KW-1185">Reference proteome</keyword>
<dbReference type="InterPro" id="IPR052852">
    <property type="entry name" value="SSU_Processome_Comp"/>
</dbReference>
<feature type="region of interest" description="Disordered" evidence="1">
    <location>
        <begin position="162"/>
        <end position="197"/>
    </location>
</feature>
<feature type="region of interest" description="Disordered" evidence="1">
    <location>
        <begin position="30"/>
        <end position="68"/>
    </location>
</feature>
<sequence length="223" mass="25457">MTDAEPRASVRHQLDSLLSDLYDFGEEFVTREEKVPDHGETNEISEEKKPEKVKGCPEEKQEAAPPKRGKKNVFMFFDAIKDELYSKAKTMAPSSSSSVDVVSFVSRKKQSKDGDVQDPNSEKNGEQDNILQFDLEKPPKREYVNYKLYQEQIKLKQLEKAKMENEMEPGRKKRKKEYGGRFKNRKSSLSAPSGQVGKFKDGALFLSQKDISDIKKSRVVKGV</sequence>
<reference evidence="2" key="1">
    <citation type="thesis" date="2020" institute="ProQuest LLC" country="789 East Eisenhower Parkway, Ann Arbor, MI, USA">
        <title>Comparative Genomics and Chromosome Evolution.</title>
        <authorList>
            <person name="Mudd A.B."/>
        </authorList>
    </citation>
    <scope>NUCLEOTIDE SEQUENCE</scope>
    <source>
        <strain evidence="2">237g6f4</strain>
        <tissue evidence="2">Blood</tissue>
    </source>
</reference>